<sequence>MANEHLETRPDPSTRRDLRTKDRDKMLYKIQDNPPIPLAMLFSLQQAVIAIGGTVIIPLIISNVICAGNNIQVRAKMVGTSIFMVGVSTILQVTFGTRLPIIQGSSPNMIAAISAMMTLDKFKCTATVMPNATVNATTTYVEFDDNWALRIREISGCLMLASVLQVIFGLTGFMGFLVRFIGPLTIAPTITLIGFTLMPISADLASSHWGISSLSLLVLIIFSLFLGRMNVPLPGWSKEKGCHMIRFPIFQVIPIILTVAIMWTLCAILTATEVFPEDPVYGFKARTTSTIQAVNDASWFYFPYPGQYGVPSIGVAGFVGTLAAVVASIIESVADYNACAKIAQAPVPPAHAINRGIAMEGLGSIISGAVGACHATTSYSENIGIIGLTKVGSRLVFIMVGVILVIGGCVGKVGTALATIPDPILGGISILTMGLLTAVGLSFIKYADCSSIRNLSILGLAIYGGYMTSRWTGDHPNAIKTGYSELDQVITVFLSTAMFVGGVIGFILDNAVPGTPEERGISAWRKNTVEVGEDTNRFDGKFDETDLKLYDIPLITGFLNRHTIFRYCPFLPPYVPIRCVGCICCSKKGLENGSVSRERKDEYEIEQSEFETEVTVTSEVTSM</sequence>
<organism evidence="6 7">
    <name type="scientific">Owenia fusiformis</name>
    <name type="common">Polychaete worm</name>
    <dbReference type="NCBI Taxonomy" id="6347"/>
    <lineage>
        <taxon>Eukaryota</taxon>
        <taxon>Metazoa</taxon>
        <taxon>Spiralia</taxon>
        <taxon>Lophotrochozoa</taxon>
        <taxon>Annelida</taxon>
        <taxon>Polychaeta</taxon>
        <taxon>Sedentaria</taxon>
        <taxon>Canalipalpata</taxon>
        <taxon>Sabellida</taxon>
        <taxon>Oweniida</taxon>
        <taxon>Oweniidae</taxon>
        <taxon>Owenia</taxon>
    </lineage>
</organism>
<dbReference type="EMBL" id="CAIIXF020000011">
    <property type="protein sequence ID" value="CAH1798275.1"/>
    <property type="molecule type" value="Genomic_DNA"/>
</dbReference>
<keyword evidence="4" id="KW-1133">Transmembrane helix</keyword>
<accession>A0A8J1TFJ5</accession>
<dbReference type="InterPro" id="IPR006043">
    <property type="entry name" value="NCS2"/>
</dbReference>
<evidence type="ECO:0000256" key="3">
    <source>
        <dbReference type="ARBA" id="ARBA00022692"/>
    </source>
</evidence>
<gene>
    <name evidence="6" type="ORF">OFUS_LOCUS22436</name>
</gene>
<dbReference type="GO" id="GO:0022857">
    <property type="term" value="F:transmembrane transporter activity"/>
    <property type="evidence" value="ECO:0007669"/>
    <property type="project" value="InterPro"/>
</dbReference>
<keyword evidence="3" id="KW-0812">Transmembrane</keyword>
<comment type="caution">
    <text evidence="6">The sequence shown here is derived from an EMBL/GenBank/DDBJ whole genome shotgun (WGS) entry which is preliminary data.</text>
</comment>
<evidence type="ECO:0000256" key="5">
    <source>
        <dbReference type="ARBA" id="ARBA00023136"/>
    </source>
</evidence>
<evidence type="ECO:0000256" key="2">
    <source>
        <dbReference type="ARBA" id="ARBA00008821"/>
    </source>
</evidence>
<evidence type="ECO:0000256" key="4">
    <source>
        <dbReference type="ARBA" id="ARBA00022989"/>
    </source>
</evidence>
<comment type="similarity">
    <text evidence="2">Belongs to the nucleobase:cation symporter-2 (NCS2) (TC 2.A.40) family.</text>
</comment>
<dbReference type="GO" id="GO:0016020">
    <property type="term" value="C:membrane"/>
    <property type="evidence" value="ECO:0007669"/>
    <property type="project" value="UniProtKB-SubCell"/>
</dbReference>
<dbReference type="OrthoDB" id="1641903at2759"/>
<name>A0A8J1TFJ5_OWEFU</name>
<dbReference type="Pfam" id="PF00860">
    <property type="entry name" value="Xan_ur_permease"/>
    <property type="match status" value="1"/>
</dbReference>
<dbReference type="PANTHER" id="PTHR11119">
    <property type="entry name" value="XANTHINE-URACIL / VITAMIN C PERMEASE FAMILY MEMBER"/>
    <property type="match status" value="1"/>
</dbReference>
<dbReference type="Proteomes" id="UP000749559">
    <property type="component" value="Unassembled WGS sequence"/>
</dbReference>
<keyword evidence="7" id="KW-1185">Reference proteome</keyword>
<protein>
    <submittedName>
        <fullName evidence="6">Uncharacterized protein</fullName>
    </submittedName>
</protein>
<comment type="subcellular location">
    <subcellularLocation>
        <location evidence="1">Membrane</location>
        <topology evidence="1">Multi-pass membrane protein</topology>
    </subcellularLocation>
</comment>
<reference evidence="6" key="1">
    <citation type="submission" date="2022-03" db="EMBL/GenBank/DDBJ databases">
        <authorList>
            <person name="Martin C."/>
        </authorList>
    </citation>
    <scope>NUCLEOTIDE SEQUENCE</scope>
</reference>
<evidence type="ECO:0000313" key="7">
    <source>
        <dbReference type="Proteomes" id="UP000749559"/>
    </source>
</evidence>
<evidence type="ECO:0000313" key="6">
    <source>
        <dbReference type="EMBL" id="CAH1798275.1"/>
    </source>
</evidence>
<proteinExistence type="inferred from homology"/>
<evidence type="ECO:0000256" key="1">
    <source>
        <dbReference type="ARBA" id="ARBA00004141"/>
    </source>
</evidence>
<dbReference type="AlphaFoldDB" id="A0A8J1TFJ5"/>
<keyword evidence="5" id="KW-0472">Membrane</keyword>